<keyword evidence="8 9" id="KW-0472">Membrane</keyword>
<comment type="caution">
    <text evidence="10">The sequence shown here is derived from an EMBL/GenBank/DDBJ whole genome shotgun (WGS) entry which is preliminary data.</text>
</comment>
<dbReference type="GO" id="GO:0048472">
    <property type="term" value="F:threonine-phosphate decarboxylase activity"/>
    <property type="evidence" value="ECO:0007669"/>
    <property type="project" value="InterPro"/>
</dbReference>
<evidence type="ECO:0000256" key="1">
    <source>
        <dbReference type="ARBA" id="ARBA00004651"/>
    </source>
</evidence>
<evidence type="ECO:0000313" key="10">
    <source>
        <dbReference type="EMBL" id="TCP16765.1"/>
    </source>
</evidence>
<evidence type="ECO:0000256" key="4">
    <source>
        <dbReference type="ARBA" id="ARBA00022475"/>
    </source>
</evidence>
<feature type="transmembrane region" description="Helical" evidence="9">
    <location>
        <begin position="282"/>
        <end position="300"/>
    </location>
</feature>
<feature type="transmembrane region" description="Helical" evidence="9">
    <location>
        <begin position="88"/>
        <end position="113"/>
    </location>
</feature>
<feature type="transmembrane region" description="Helical" evidence="9">
    <location>
        <begin position="18"/>
        <end position="43"/>
    </location>
</feature>
<reference evidence="10 11" key="1">
    <citation type="submission" date="2019-03" db="EMBL/GenBank/DDBJ databases">
        <title>Genomic Encyclopedia of Type Strains, Phase IV (KMG-IV): sequencing the most valuable type-strain genomes for metagenomic binning, comparative biology and taxonomic classification.</title>
        <authorList>
            <person name="Goeker M."/>
        </authorList>
    </citation>
    <scope>NUCLEOTIDE SEQUENCE [LARGE SCALE GENOMIC DNA]</scope>
    <source>
        <strain evidence="10 11">DSM 1837</strain>
    </source>
</reference>
<gene>
    <name evidence="9" type="primary">cobD</name>
    <name evidence="10" type="ORF">EV674_11670</name>
</gene>
<dbReference type="PANTHER" id="PTHR34308">
    <property type="entry name" value="COBALAMIN BIOSYNTHESIS PROTEIN CBIB"/>
    <property type="match status" value="1"/>
</dbReference>
<dbReference type="GO" id="GO:0009236">
    <property type="term" value="P:cobalamin biosynthetic process"/>
    <property type="evidence" value="ECO:0007669"/>
    <property type="project" value="UniProtKB-UniRule"/>
</dbReference>
<dbReference type="PANTHER" id="PTHR34308:SF1">
    <property type="entry name" value="COBALAMIN BIOSYNTHESIS PROTEIN CBIB"/>
    <property type="match status" value="1"/>
</dbReference>
<evidence type="ECO:0000313" key="11">
    <source>
        <dbReference type="Proteomes" id="UP000295182"/>
    </source>
</evidence>
<comment type="pathway">
    <text evidence="2 9">Cofactor biosynthesis; adenosylcobalamin biosynthesis.</text>
</comment>
<dbReference type="GO" id="GO:0015420">
    <property type="term" value="F:ABC-type vitamin B12 transporter activity"/>
    <property type="evidence" value="ECO:0007669"/>
    <property type="project" value="UniProtKB-UniRule"/>
</dbReference>
<feature type="transmembrane region" description="Helical" evidence="9">
    <location>
        <begin position="356"/>
        <end position="376"/>
    </location>
</feature>
<accession>A0A4R2N7F7</accession>
<keyword evidence="7 9" id="KW-1133">Transmembrane helix</keyword>
<feature type="transmembrane region" description="Helical" evidence="9">
    <location>
        <begin position="222"/>
        <end position="243"/>
    </location>
</feature>
<evidence type="ECO:0000256" key="7">
    <source>
        <dbReference type="ARBA" id="ARBA00022989"/>
    </source>
</evidence>
<dbReference type="OrthoDB" id="9811967at2"/>
<organism evidence="10 11">
    <name type="scientific">Simplicispira metamorpha</name>
    <dbReference type="NCBI Taxonomy" id="80881"/>
    <lineage>
        <taxon>Bacteria</taxon>
        <taxon>Pseudomonadati</taxon>
        <taxon>Pseudomonadota</taxon>
        <taxon>Betaproteobacteria</taxon>
        <taxon>Burkholderiales</taxon>
        <taxon>Comamonadaceae</taxon>
        <taxon>Simplicispira</taxon>
    </lineage>
</organism>
<name>A0A4R2N7F7_9BURK</name>
<dbReference type="UniPathway" id="UPA00148"/>
<feature type="transmembrane region" description="Helical" evidence="9">
    <location>
        <begin position="145"/>
        <end position="168"/>
    </location>
</feature>
<dbReference type="AlphaFoldDB" id="A0A4R2N7F7"/>
<dbReference type="InterPro" id="IPR004485">
    <property type="entry name" value="Cobalamin_biosynth_CobD/CbiB"/>
</dbReference>
<keyword evidence="5 9" id="KW-0169">Cobalamin biosynthesis</keyword>
<proteinExistence type="inferred from homology"/>
<comment type="subcellular location">
    <subcellularLocation>
        <location evidence="1 9">Cell membrane</location>
        <topology evidence="1 9">Multi-pass membrane protein</topology>
    </subcellularLocation>
</comment>
<evidence type="ECO:0000256" key="2">
    <source>
        <dbReference type="ARBA" id="ARBA00004953"/>
    </source>
</evidence>
<keyword evidence="6 9" id="KW-0812">Transmembrane</keyword>
<keyword evidence="4 9" id="KW-1003">Cell membrane</keyword>
<evidence type="ECO:0000256" key="9">
    <source>
        <dbReference type="HAMAP-Rule" id="MF_00024"/>
    </source>
</evidence>
<keyword evidence="11" id="KW-1185">Reference proteome</keyword>
<protein>
    <recommendedName>
        <fullName evidence="9">Cobalamin biosynthesis protein CobD</fullName>
    </recommendedName>
</protein>
<dbReference type="Proteomes" id="UP000295182">
    <property type="component" value="Unassembled WGS sequence"/>
</dbReference>
<dbReference type="NCBIfam" id="TIGR00380">
    <property type="entry name" value="cobal_cbiB"/>
    <property type="match status" value="1"/>
</dbReference>
<dbReference type="HAMAP" id="MF_00024">
    <property type="entry name" value="CobD_CbiB"/>
    <property type="match status" value="1"/>
</dbReference>
<evidence type="ECO:0000256" key="5">
    <source>
        <dbReference type="ARBA" id="ARBA00022573"/>
    </source>
</evidence>
<dbReference type="Pfam" id="PF03186">
    <property type="entry name" value="CobD_Cbib"/>
    <property type="match status" value="1"/>
</dbReference>
<evidence type="ECO:0000256" key="3">
    <source>
        <dbReference type="ARBA" id="ARBA00006263"/>
    </source>
</evidence>
<comment type="similarity">
    <text evidence="3 9">Belongs to the CobD/CbiB family.</text>
</comment>
<comment type="function">
    <text evidence="9">Converts cobyric acid to cobinamide by the addition of aminopropanol on the F carboxylic group.</text>
</comment>
<dbReference type="EMBL" id="SLXH01000016">
    <property type="protein sequence ID" value="TCP16765.1"/>
    <property type="molecule type" value="Genomic_DNA"/>
</dbReference>
<sequence>MPARCGPSHPPEPPVSEWLGWCAPPWALGGATVPLALLVALVADRLLGEPSVRWHPVVWMGQALGWAGQRVAPVADTGRDWKSFWLGALAWCALAAIILIAFVALQAAVLAALPAAPGLALMACTRDTLEGPGVGLLGATLVRDVLRLLLASVLLGLLLKPLMALALLQSEVRAVEAALAESLDAGRARLAWLVSRDVAQLSADEVRQSAIESLAENLNDSVVAPLFWFVVAGLPGAALYRLANTADAMWGYRSQRDGRYWEWAGKWAARADDVLSWLPARITALLLALVAGGVPLRALAQEARKTPSPNSGWPMAAMALALGVRLSKPGTYCLHAEGRAPTPQDAQQAQKIVSKVALALAGCALVALVLIAMNGMRHA</sequence>
<evidence type="ECO:0000256" key="8">
    <source>
        <dbReference type="ARBA" id="ARBA00023136"/>
    </source>
</evidence>
<dbReference type="GO" id="GO:0005886">
    <property type="term" value="C:plasma membrane"/>
    <property type="evidence" value="ECO:0007669"/>
    <property type="project" value="UniProtKB-SubCell"/>
</dbReference>
<evidence type="ECO:0000256" key="6">
    <source>
        <dbReference type="ARBA" id="ARBA00022692"/>
    </source>
</evidence>